<reference evidence="2" key="1">
    <citation type="submission" date="2016-04" db="EMBL/GenBank/DDBJ databases">
        <title>Evolutionary stability of antibiotic protection in a defensive symbiosis.</title>
        <authorList>
            <person name="Engl T."/>
            <person name="Kroiss J."/>
            <person name="Kai M."/>
            <person name="Nechitaylo T."/>
            <person name="Svatos A."/>
            <person name="Kaltenpoth M."/>
        </authorList>
    </citation>
    <scope>NUCLEOTIDE SEQUENCE</scope>
    <source>
        <strain evidence="2">23Af2</strain>
    </source>
</reference>
<sequence length="229" mass="25061">MTSTHDHQPGPVDQEVLDGQAGYHPRALAFYDLVVFRGSAPLFWRCSPRNFLRIYATSVGASHLELGVGTGYLLTRTRFPVSNPKITLADLNPSTLDFTARRLAFYETTKVVANALEPLPVPAESHDSAALSFLLHCVPGSLREKGVAIRHAAAAVRPGGTVFGSTILYAGVPVTRSGRWLMNNLNDKGVFHNSEDNLEDLRDQLKQNFDDFDLVTRGSVALFRASKPA</sequence>
<protein>
    <submittedName>
        <fullName evidence="2">Methyltransferase</fullName>
    </submittedName>
</protein>
<dbReference type="InterPro" id="IPR013217">
    <property type="entry name" value="Methyltransf_12"/>
</dbReference>
<dbReference type="Pfam" id="PF08242">
    <property type="entry name" value="Methyltransf_12"/>
    <property type="match status" value="1"/>
</dbReference>
<dbReference type="GO" id="GO:0008168">
    <property type="term" value="F:methyltransferase activity"/>
    <property type="evidence" value="ECO:0007669"/>
    <property type="project" value="UniProtKB-KW"/>
</dbReference>
<dbReference type="CDD" id="cd02440">
    <property type="entry name" value="AdoMet_MTases"/>
    <property type="match status" value="1"/>
</dbReference>
<accession>A0A1Z1G729</accession>
<name>A0A1Z1G729_9ACTN</name>
<evidence type="ECO:0000259" key="1">
    <source>
        <dbReference type="Pfam" id="PF08242"/>
    </source>
</evidence>
<dbReference type="PIRSF" id="PIRSF011491">
    <property type="entry name" value="Mtase_YbcY_prd"/>
    <property type="match status" value="1"/>
</dbReference>
<dbReference type="SUPFAM" id="SSF53335">
    <property type="entry name" value="S-adenosyl-L-methionine-dependent methyltransferases"/>
    <property type="match status" value="1"/>
</dbReference>
<dbReference type="Gene3D" id="3.40.50.150">
    <property type="entry name" value="Vaccinia Virus protein VP39"/>
    <property type="match status" value="1"/>
</dbReference>
<feature type="domain" description="Methyltransferase type 12" evidence="1">
    <location>
        <begin position="64"/>
        <end position="161"/>
    </location>
</feature>
<dbReference type="InterPro" id="IPR029063">
    <property type="entry name" value="SAM-dependent_MTases_sf"/>
</dbReference>
<keyword evidence="2" id="KW-0489">Methyltransferase</keyword>
<keyword evidence="2" id="KW-0808">Transferase</keyword>
<evidence type="ECO:0000313" key="2">
    <source>
        <dbReference type="EMBL" id="ARV85766.1"/>
    </source>
</evidence>
<dbReference type="GO" id="GO:0032259">
    <property type="term" value="P:methylation"/>
    <property type="evidence" value="ECO:0007669"/>
    <property type="project" value="UniProtKB-KW"/>
</dbReference>
<dbReference type="AlphaFoldDB" id="A0A1Z1G729"/>
<dbReference type="InterPro" id="IPR016584">
    <property type="entry name" value="MeTrfase_VrtF"/>
</dbReference>
<dbReference type="EMBL" id="KX098584">
    <property type="protein sequence ID" value="ARV85766.1"/>
    <property type="molecule type" value="Genomic_DNA"/>
</dbReference>
<proteinExistence type="predicted"/>
<gene>
    <name evidence="2" type="primary">pieB1</name>
    <name evidence="2" type="ORF">CSP_7461</name>
</gene>
<organism evidence="2">
    <name type="scientific">Candidatus Streptomyces philanthi bv. triangulum</name>
    <dbReference type="NCBI Taxonomy" id="371632"/>
    <lineage>
        <taxon>Bacteria</taxon>
        <taxon>Bacillati</taxon>
        <taxon>Actinomycetota</taxon>
        <taxon>Actinomycetes</taxon>
        <taxon>Kitasatosporales</taxon>
        <taxon>Streptomycetaceae</taxon>
        <taxon>Streptomyces</taxon>
    </lineage>
</organism>